<feature type="transmembrane region" description="Helical" evidence="14">
    <location>
        <begin position="280"/>
        <end position="297"/>
    </location>
</feature>
<dbReference type="GO" id="GO:0005886">
    <property type="term" value="C:plasma membrane"/>
    <property type="evidence" value="ECO:0007669"/>
    <property type="project" value="UniProtKB-SubCell"/>
</dbReference>
<feature type="transmembrane region" description="Helical" evidence="14">
    <location>
        <begin position="304"/>
        <end position="321"/>
    </location>
</feature>
<organism evidence="17 18">
    <name type="scientific">Brucella intermedia LMG 3301</name>
    <dbReference type="NCBI Taxonomy" id="641118"/>
    <lineage>
        <taxon>Bacteria</taxon>
        <taxon>Pseudomonadati</taxon>
        <taxon>Pseudomonadota</taxon>
        <taxon>Alphaproteobacteria</taxon>
        <taxon>Hyphomicrobiales</taxon>
        <taxon>Brucellaceae</taxon>
        <taxon>Brucella/Ochrobactrum group</taxon>
        <taxon>Brucella</taxon>
    </lineage>
</organism>
<dbReference type="SMART" id="SM00382">
    <property type="entry name" value="AAA"/>
    <property type="match status" value="1"/>
</dbReference>
<evidence type="ECO:0000256" key="3">
    <source>
        <dbReference type="ARBA" id="ARBA00005417"/>
    </source>
</evidence>
<evidence type="ECO:0000256" key="2">
    <source>
        <dbReference type="ARBA" id="ARBA00004651"/>
    </source>
</evidence>
<evidence type="ECO:0000256" key="13">
    <source>
        <dbReference type="ARBA" id="ARBA00023136"/>
    </source>
</evidence>
<keyword evidence="7" id="KW-0762">Sugar transport</keyword>
<keyword evidence="6" id="KW-0997">Cell inner membrane</keyword>
<evidence type="ECO:0000256" key="4">
    <source>
        <dbReference type="ARBA" id="ARBA00022448"/>
    </source>
</evidence>
<sequence length="629" mass="69103">MTPNRHFLSPSDIDRTSGLYHLAREYTSGSAKVSLLKIYWRAMEYLAVEKAATITMCVASVLVALVTLAEPILFGRVIQAISDKGDIFSPLAMWAALGGFNIVAAVFVARGADRLAHRRRLGVMIDSYERLITMPLSWHQKRGTSNALHTLIRATDSLFTLWLEFMRQHLTTIVALATLIPVAMNMDMRMSLVLIVLGVIYVMIGQLVMRKTKDGQTAVEKHHHKLFEHVSDTISNVSVVQSYNRIASETQSLRNYAKNLEKAQFPVLNWWALASGLNRMASTFSMVVVLVLGAYFVTKGQMRVGDVIAFIGFAQLMIGRLDQISAFINQTVTARAKLEEFFQMEDATADRQEPQDVSDLADVKGDIVFDNVTFEFPNSGQGVYDVSFEIKPGQTVAIVGPTGAGKTTLINLLQRVFDPAAGRITIDGTDTRTVSRRSLRHAIATVFQDAGLFNRSVEENIRVGREDATSEEVHAAARAAAAHDFILAKSDGYDTVVGERGSQLSGGERQRLAIARAILKDSPILVLDEATSALDVETEEKVKQAVDDLSHDRTTFIIAHRLSTVRSADLVLFMDKGHLVESGSFDELAARGGRFTDLLRAGGLKLEDKATKVIEGSNVMPFPTKGAVG</sequence>
<dbReference type="GO" id="GO:0034040">
    <property type="term" value="F:ATPase-coupled lipid transmembrane transporter activity"/>
    <property type="evidence" value="ECO:0007669"/>
    <property type="project" value="TreeGrafter"/>
</dbReference>
<feature type="domain" description="ABC transporter" evidence="15">
    <location>
        <begin position="367"/>
        <end position="601"/>
    </location>
</feature>
<dbReference type="Pfam" id="PF00664">
    <property type="entry name" value="ABC_membrane"/>
    <property type="match status" value="1"/>
</dbReference>
<reference evidence="17 18" key="1">
    <citation type="submission" date="2009-05" db="EMBL/GenBank/DDBJ databases">
        <authorList>
            <person name="Setubal J.C."/>
            <person name="Boyle S."/>
            <person name="Crasta O.R."/>
            <person name="Gillespie J.J."/>
            <person name="Kenyon R.W."/>
            <person name="Lu J."/>
            <person name="Mane S."/>
            <person name="Nagrani S."/>
            <person name="Shallom J.M."/>
            <person name="Shallom S."/>
            <person name="Shukla M."/>
            <person name="Snyder E.E."/>
            <person name="Sobral B.W."/>
            <person name="Wattam A.R."/>
            <person name="Will R."/>
            <person name="Williams K."/>
            <person name="Yoo H."/>
            <person name="Munk C."/>
            <person name="Tapia R."/>
            <person name="Green L."/>
            <person name="Rogers Y."/>
            <person name="Detter J.C."/>
            <person name="Bruce D."/>
            <person name="Brettin T.S."/>
            <person name="Tsolis R."/>
        </authorList>
    </citation>
    <scope>NUCLEOTIDE SEQUENCE [LARGE SCALE GENOMIC DNA]</scope>
    <source>
        <strain evidence="17 18">LMG 3301</strain>
    </source>
</reference>
<evidence type="ECO:0000256" key="7">
    <source>
        <dbReference type="ARBA" id="ARBA00022597"/>
    </source>
</evidence>
<feature type="transmembrane region" description="Helical" evidence="14">
    <location>
        <begin position="87"/>
        <end position="109"/>
    </location>
</feature>
<name>C4WJL7_9HYPH</name>
<dbReference type="SUPFAM" id="SSF90123">
    <property type="entry name" value="ABC transporter transmembrane region"/>
    <property type="match status" value="1"/>
</dbReference>
<feature type="domain" description="ABC transmembrane type-1" evidence="16">
    <location>
        <begin position="54"/>
        <end position="333"/>
    </location>
</feature>
<keyword evidence="8 14" id="KW-0812">Transmembrane</keyword>
<evidence type="ECO:0000256" key="9">
    <source>
        <dbReference type="ARBA" id="ARBA00022741"/>
    </source>
</evidence>
<evidence type="ECO:0000256" key="5">
    <source>
        <dbReference type="ARBA" id="ARBA00022475"/>
    </source>
</evidence>
<feature type="transmembrane region" description="Helical" evidence="14">
    <location>
        <begin position="51"/>
        <end position="75"/>
    </location>
</feature>
<evidence type="ECO:0000256" key="6">
    <source>
        <dbReference type="ARBA" id="ARBA00022519"/>
    </source>
</evidence>
<dbReference type="PANTHER" id="PTHR24221:SF654">
    <property type="entry name" value="ATP-BINDING CASSETTE SUB-FAMILY B MEMBER 6"/>
    <property type="match status" value="1"/>
</dbReference>
<dbReference type="Gene3D" id="3.40.50.300">
    <property type="entry name" value="P-loop containing nucleotide triphosphate hydrolases"/>
    <property type="match status" value="1"/>
</dbReference>
<comment type="similarity">
    <text evidence="3">Belongs to the ABC transporter superfamily.</text>
</comment>
<dbReference type="InterPro" id="IPR027417">
    <property type="entry name" value="P-loop_NTPase"/>
</dbReference>
<protein>
    <submittedName>
        <fullName evidence="17">Glucan exporter ATP-binding protein</fullName>
    </submittedName>
</protein>
<proteinExistence type="inferred from homology"/>
<dbReference type="GO" id="GO:0016887">
    <property type="term" value="F:ATP hydrolysis activity"/>
    <property type="evidence" value="ECO:0007669"/>
    <property type="project" value="InterPro"/>
</dbReference>
<dbReference type="Pfam" id="PF00005">
    <property type="entry name" value="ABC_tran"/>
    <property type="match status" value="1"/>
</dbReference>
<keyword evidence="4" id="KW-0813">Transport</keyword>
<keyword evidence="9" id="KW-0547">Nucleotide-binding</keyword>
<dbReference type="InterPro" id="IPR005896">
    <property type="entry name" value="NdvA"/>
</dbReference>
<dbReference type="GO" id="GO:0015441">
    <property type="term" value="F:ABC-type beta-glucan transporter activity"/>
    <property type="evidence" value="ECO:0007669"/>
    <property type="project" value="InterPro"/>
</dbReference>
<evidence type="ECO:0000256" key="10">
    <source>
        <dbReference type="ARBA" id="ARBA00022840"/>
    </source>
</evidence>
<evidence type="ECO:0000313" key="18">
    <source>
        <dbReference type="Proteomes" id="UP000004386"/>
    </source>
</evidence>
<dbReference type="EMBL" id="ACQA01000001">
    <property type="protein sequence ID" value="EEQ95829.1"/>
    <property type="molecule type" value="Genomic_DNA"/>
</dbReference>
<gene>
    <name evidence="17" type="ORF">OINT_1001227</name>
</gene>
<dbReference type="InterPro" id="IPR011527">
    <property type="entry name" value="ABC1_TM_dom"/>
</dbReference>
<dbReference type="InterPro" id="IPR017871">
    <property type="entry name" value="ABC_transporter-like_CS"/>
</dbReference>
<evidence type="ECO:0000256" key="1">
    <source>
        <dbReference type="ARBA" id="ARBA00004533"/>
    </source>
</evidence>
<dbReference type="InterPro" id="IPR003439">
    <property type="entry name" value="ABC_transporter-like_ATP-bd"/>
</dbReference>
<dbReference type="PROSITE" id="PS00211">
    <property type="entry name" value="ABC_TRANSPORTER_1"/>
    <property type="match status" value="1"/>
</dbReference>
<dbReference type="GO" id="GO:0005524">
    <property type="term" value="F:ATP binding"/>
    <property type="evidence" value="ECO:0007669"/>
    <property type="project" value="UniProtKB-KW"/>
</dbReference>
<dbReference type="InterPro" id="IPR036640">
    <property type="entry name" value="ABC1_TM_sf"/>
</dbReference>
<keyword evidence="5" id="KW-1003">Cell membrane</keyword>
<dbReference type="AlphaFoldDB" id="C4WJL7"/>
<dbReference type="HOGENOM" id="CLU_000604_84_8_5"/>
<dbReference type="PROSITE" id="PS50929">
    <property type="entry name" value="ABC_TM1F"/>
    <property type="match status" value="1"/>
</dbReference>
<dbReference type="InterPro" id="IPR003593">
    <property type="entry name" value="AAA+_ATPase"/>
</dbReference>
<evidence type="ECO:0000313" key="17">
    <source>
        <dbReference type="EMBL" id="EEQ95829.1"/>
    </source>
</evidence>
<dbReference type="Proteomes" id="UP000004386">
    <property type="component" value="Unassembled WGS sequence"/>
</dbReference>
<comment type="subcellular location">
    <subcellularLocation>
        <location evidence="1">Cell inner membrane</location>
    </subcellularLocation>
    <subcellularLocation>
        <location evidence="2">Cell membrane</location>
        <topology evidence="2">Multi-pass membrane protein</topology>
    </subcellularLocation>
</comment>
<dbReference type="FunFam" id="1.20.1560.10:FF:000182">
    <property type="entry name" value="Beta-(1--&gt;2)glucan export ATP-binding/permease protein NdvA"/>
    <property type="match status" value="1"/>
</dbReference>
<evidence type="ECO:0000256" key="12">
    <source>
        <dbReference type="ARBA" id="ARBA00022989"/>
    </source>
</evidence>
<keyword evidence="11" id="KW-1278">Translocase</keyword>
<dbReference type="CDD" id="cd18562">
    <property type="entry name" value="ABC_6TM_NdvA_beta-glucan_exporter_like"/>
    <property type="match status" value="1"/>
</dbReference>
<evidence type="ECO:0000256" key="14">
    <source>
        <dbReference type="SAM" id="Phobius"/>
    </source>
</evidence>
<evidence type="ECO:0000259" key="15">
    <source>
        <dbReference type="PROSITE" id="PS50893"/>
    </source>
</evidence>
<comment type="caution">
    <text evidence="17">The sequence shown here is derived from an EMBL/GenBank/DDBJ whole genome shotgun (WGS) entry which is preliminary data.</text>
</comment>
<accession>C4WJL7</accession>
<dbReference type="PANTHER" id="PTHR24221">
    <property type="entry name" value="ATP-BINDING CASSETTE SUB-FAMILY B"/>
    <property type="match status" value="1"/>
</dbReference>
<evidence type="ECO:0000259" key="16">
    <source>
        <dbReference type="PROSITE" id="PS50929"/>
    </source>
</evidence>
<dbReference type="Gene3D" id="1.20.1560.10">
    <property type="entry name" value="ABC transporter type 1, transmembrane domain"/>
    <property type="match status" value="1"/>
</dbReference>
<feature type="transmembrane region" description="Helical" evidence="14">
    <location>
        <begin position="191"/>
        <end position="209"/>
    </location>
</feature>
<dbReference type="InterPro" id="IPR039421">
    <property type="entry name" value="Type_1_exporter"/>
</dbReference>
<dbReference type="PROSITE" id="PS50893">
    <property type="entry name" value="ABC_TRANSPORTER_2"/>
    <property type="match status" value="1"/>
</dbReference>
<evidence type="ECO:0000256" key="8">
    <source>
        <dbReference type="ARBA" id="ARBA00022692"/>
    </source>
</evidence>
<evidence type="ECO:0000256" key="11">
    <source>
        <dbReference type="ARBA" id="ARBA00022967"/>
    </source>
</evidence>
<dbReference type="SUPFAM" id="SSF52540">
    <property type="entry name" value="P-loop containing nucleoside triphosphate hydrolases"/>
    <property type="match status" value="1"/>
</dbReference>
<dbReference type="FunFam" id="3.40.50.300:FF:000221">
    <property type="entry name" value="Multidrug ABC transporter ATP-binding protein"/>
    <property type="match status" value="1"/>
</dbReference>
<keyword evidence="10 17" id="KW-0067">ATP-binding</keyword>
<dbReference type="NCBIfam" id="NF010178">
    <property type="entry name" value="PRK13657.1"/>
    <property type="match status" value="1"/>
</dbReference>
<dbReference type="NCBIfam" id="TIGR01192">
    <property type="entry name" value="chvA"/>
    <property type="match status" value="1"/>
</dbReference>
<keyword evidence="12 14" id="KW-1133">Transmembrane helix</keyword>
<keyword evidence="13 14" id="KW-0472">Membrane</keyword>